<dbReference type="Pfam" id="PF17784">
    <property type="entry name" value="Sulfotransfer_4"/>
    <property type="match status" value="1"/>
</dbReference>
<sequence length="211" mass="23585">MTLQVIGSGFGRTGTKSLKAALERLGYGPCHHMHEIVENPEQVAHWQKLAAGGDVDWHEVFAGYNSQVDWPGAHVWRELAEAFPDAKVVHTVRPEEKWWASFQKTIGKLMARYRDIPLPPHIHDILEAWNDLAGKGTFGGKLDDKEVGLAAFRKRTDDVRAALPADRLLIFDPAEGWAPLCAFLGKDVPDEPFPHHNLRADFWEVLGGEPA</sequence>
<proteinExistence type="predicted"/>
<evidence type="ECO:0008006" key="3">
    <source>
        <dbReference type="Google" id="ProtNLM"/>
    </source>
</evidence>
<dbReference type="InterPro" id="IPR040632">
    <property type="entry name" value="Sulfotransfer_4"/>
</dbReference>
<reference evidence="1 2" key="1">
    <citation type="submission" date="2018-05" db="EMBL/GenBank/DDBJ databases">
        <title>Genomic Encyclopedia of Type Strains, Phase IV (KMG-IV): sequencing the most valuable type-strain genomes for metagenomic binning, comparative biology and taxonomic classification.</title>
        <authorList>
            <person name="Goeker M."/>
        </authorList>
    </citation>
    <scope>NUCLEOTIDE SEQUENCE [LARGE SCALE GENOMIC DNA]</scope>
    <source>
        <strain evidence="1 2">DSM 103371</strain>
    </source>
</reference>
<dbReference type="OrthoDB" id="9806624at2"/>
<dbReference type="Gene3D" id="3.40.50.300">
    <property type="entry name" value="P-loop containing nucleotide triphosphate hydrolases"/>
    <property type="match status" value="1"/>
</dbReference>
<dbReference type="PANTHER" id="PTHR36978:SF4">
    <property type="entry name" value="P-LOOP CONTAINING NUCLEOSIDE TRIPHOSPHATE HYDROLASE PROTEIN"/>
    <property type="match status" value="1"/>
</dbReference>
<organism evidence="1 2">
    <name type="scientific">Silicimonas algicola</name>
    <dbReference type="NCBI Taxonomy" id="1826607"/>
    <lineage>
        <taxon>Bacteria</taxon>
        <taxon>Pseudomonadati</taxon>
        <taxon>Pseudomonadota</taxon>
        <taxon>Alphaproteobacteria</taxon>
        <taxon>Rhodobacterales</taxon>
        <taxon>Paracoccaceae</taxon>
    </lineage>
</organism>
<protein>
    <recommendedName>
        <fullName evidence="3">Sulfotransferase family protein</fullName>
    </recommendedName>
</protein>
<dbReference type="Proteomes" id="UP000245390">
    <property type="component" value="Unassembled WGS sequence"/>
</dbReference>
<dbReference type="EMBL" id="QGGV01000002">
    <property type="protein sequence ID" value="PWK57759.1"/>
    <property type="molecule type" value="Genomic_DNA"/>
</dbReference>
<keyword evidence="2" id="KW-1185">Reference proteome</keyword>
<dbReference type="InterPro" id="IPR027417">
    <property type="entry name" value="P-loop_NTPase"/>
</dbReference>
<gene>
    <name evidence="1" type="ORF">C8D95_102407</name>
</gene>
<dbReference type="AlphaFoldDB" id="A0A316G9W9"/>
<dbReference type="RefSeq" id="WP_109758338.1">
    <property type="nucleotide sequence ID" value="NZ_CP034588.1"/>
</dbReference>
<accession>A0A316G9W9</accession>
<evidence type="ECO:0000313" key="1">
    <source>
        <dbReference type="EMBL" id="PWK57759.1"/>
    </source>
</evidence>
<dbReference type="KEGG" id="salo:EF888_12145"/>
<dbReference type="PANTHER" id="PTHR36978">
    <property type="entry name" value="P-LOOP CONTAINING NUCLEOTIDE TRIPHOSPHATE HYDROLASE"/>
    <property type="match status" value="1"/>
</dbReference>
<dbReference type="SUPFAM" id="SSF52540">
    <property type="entry name" value="P-loop containing nucleoside triphosphate hydrolases"/>
    <property type="match status" value="1"/>
</dbReference>
<comment type="caution">
    <text evidence="1">The sequence shown here is derived from an EMBL/GenBank/DDBJ whole genome shotgun (WGS) entry which is preliminary data.</text>
</comment>
<name>A0A316G9W9_9RHOB</name>
<evidence type="ECO:0000313" key="2">
    <source>
        <dbReference type="Proteomes" id="UP000245390"/>
    </source>
</evidence>